<dbReference type="InterPro" id="IPR011043">
    <property type="entry name" value="Gal_Oxase/kelch_b-propeller"/>
</dbReference>
<dbReference type="EMBL" id="MCGR01000005">
    <property type="protein sequence ID" value="ORY89609.1"/>
    <property type="molecule type" value="Genomic_DNA"/>
</dbReference>
<dbReference type="STRING" id="106004.A0A1Y2G1C3"/>
<feature type="region of interest" description="Disordered" evidence="2">
    <location>
        <begin position="923"/>
        <end position="956"/>
    </location>
</feature>
<comment type="caution">
    <text evidence="4">The sequence shown here is derived from an EMBL/GenBank/DDBJ whole genome shotgun (WGS) entry which is preliminary data.</text>
</comment>
<feature type="compositionally biased region" description="Low complexity" evidence="2">
    <location>
        <begin position="489"/>
        <end position="503"/>
    </location>
</feature>
<feature type="compositionally biased region" description="Pro residues" evidence="2">
    <location>
        <begin position="377"/>
        <end position="389"/>
    </location>
</feature>
<dbReference type="Gene3D" id="2.120.10.80">
    <property type="entry name" value="Kelch-type beta propeller"/>
    <property type="match status" value="2"/>
</dbReference>
<feature type="region of interest" description="Disordered" evidence="2">
    <location>
        <begin position="709"/>
        <end position="728"/>
    </location>
</feature>
<keyword evidence="1" id="KW-0677">Repeat</keyword>
<feature type="compositionally biased region" description="Low complexity" evidence="2">
    <location>
        <begin position="709"/>
        <end position="719"/>
    </location>
</feature>
<dbReference type="OrthoDB" id="10052615at2759"/>
<evidence type="ECO:0000313" key="4">
    <source>
        <dbReference type="EMBL" id="ORY89609.1"/>
    </source>
</evidence>
<dbReference type="InterPro" id="IPR010565">
    <property type="entry name" value="Muskelin_N"/>
</dbReference>
<evidence type="ECO:0000313" key="5">
    <source>
        <dbReference type="Proteomes" id="UP000193467"/>
    </source>
</evidence>
<evidence type="ECO:0000256" key="2">
    <source>
        <dbReference type="SAM" id="MobiDB-lite"/>
    </source>
</evidence>
<dbReference type="InterPro" id="IPR015915">
    <property type="entry name" value="Kelch-typ_b-propeller"/>
</dbReference>
<dbReference type="SUPFAM" id="SSF50965">
    <property type="entry name" value="Galactose oxidase, central domain"/>
    <property type="match status" value="2"/>
</dbReference>
<dbReference type="FunCoup" id="A0A1Y2G1C3">
    <property type="interactions" value="466"/>
</dbReference>
<reference evidence="4 5" key="1">
    <citation type="submission" date="2016-07" db="EMBL/GenBank/DDBJ databases">
        <title>Pervasive Adenine N6-methylation of Active Genes in Fungi.</title>
        <authorList>
            <consortium name="DOE Joint Genome Institute"/>
            <person name="Mondo S.J."/>
            <person name="Dannebaum R.O."/>
            <person name="Kuo R.C."/>
            <person name="Labutti K."/>
            <person name="Haridas S."/>
            <person name="Kuo A."/>
            <person name="Salamov A."/>
            <person name="Ahrendt S.R."/>
            <person name="Lipzen A."/>
            <person name="Sullivan W."/>
            <person name="Andreopoulos W.B."/>
            <person name="Clum A."/>
            <person name="Lindquist E."/>
            <person name="Daum C."/>
            <person name="Ramamoorthy G.K."/>
            <person name="Gryganskyi A."/>
            <person name="Culley D."/>
            <person name="Magnuson J.K."/>
            <person name="James T.Y."/>
            <person name="O'Malley M.A."/>
            <person name="Stajich J.E."/>
            <person name="Spatafora J.W."/>
            <person name="Visel A."/>
            <person name="Grigoriev I.V."/>
        </authorList>
    </citation>
    <scope>NUCLEOTIDE SEQUENCE [LARGE SCALE GENOMIC DNA]</scope>
    <source>
        <strain evidence="4 5">62-1032</strain>
    </source>
</reference>
<sequence length="995" mass="108816">MASNEGSGALPPPSVLPYTIHSSSGHTASFRPTNILVDNPSDQSSRWTGATSKASDERELARQASSAPASAPASGSSTPREGQPKKKRETQYIIMELENPAIVTGIGFGKYCKTHPCNLFEFSLYGGLSPQKRYMEPILHGGLRNDAQKELFTLRIETGRKSREVLFPVKYLRIEAHSAHTQNYNVSIWHIWLEGVASAEHVQQALKGYEAYRLTYTTHLMLSHLRRTSPAYLSAFSTVLNSSPTHTSTTFEHPLLSHLHATLVVRGQFDQTEALLEESKETGLFREWCSGGGKGKNIGRWEQIAGSATSGAGEAGSPTWPAGRGGHQMVRVGRKILLFGGWDGERDLGDLWEYELPLTSTSPTSSSGGWRCLHPGDPAPPTPLSPPPTSSTDDEPRPRGRSCHQMAVDERTGWVYLLGAKLGPEEEEEWAAELKERESRAESSSTTSRLPPSTIPHRMAPSTGPLGPTMAGAIPIPPPTGEPRSRASTPGAAAPTSNGATTTNGGGGDAMDVEEEVKPSPSPAPRVEKRDPFKADFWRYKAVGPGRGKWELLCEDTGAVGGPKLLFDHQMFVHSQTQRLFVFGGKNQHLPGGASDDSDDRHSGMFCYDIQKGVWSHLFGDPTSTDTFRAERLLSRFGHSMLYDERASTIYVFSGQRGDTYLSDMWAIKISSVTNDEDEEEEAEDSDMLGGRQTRLWRAGAVIDALHPAPAASSDAGPSPSAPPRQPTILSISQLSSDYSLQGPAAAFTQRASLDPETREWTLLSGLIKDRKTGREVATDEVWCKTKDDEWEEVEVRGSKPVGRFAAQVVYDPLRKEHYMFGGNPSSTGAAATRLNDFWRLRVICPSPEEALRKAKFLVRKQRFTEMCQTRPTLVALHYLQNTLAAVVDHTDLAEASSFRLCMTALLSAPASNNCEVPMMEDGSILGGEDVEGSTSSLEGEGGAGGGGQSAEKDEELYQARMRLFEELLEFVPEEERQPKDDLRDLAMHQDMLCS</sequence>
<feature type="compositionally biased region" description="Polar residues" evidence="2">
    <location>
        <begin position="20"/>
        <end position="32"/>
    </location>
</feature>
<dbReference type="InterPro" id="IPR052456">
    <property type="entry name" value="CTLH_complex_component"/>
</dbReference>
<gene>
    <name evidence="4" type="ORF">BCR35DRAFT_299986</name>
</gene>
<dbReference type="AlphaFoldDB" id="A0A1Y2G1C3"/>
<feature type="domain" description="Muskelin N-terminal" evidence="3">
    <location>
        <begin position="14"/>
        <end position="243"/>
    </location>
</feature>
<feature type="compositionally biased region" description="Low complexity" evidence="2">
    <location>
        <begin position="442"/>
        <end position="456"/>
    </location>
</feature>
<organism evidence="4 5">
    <name type="scientific">Leucosporidium creatinivorum</name>
    <dbReference type="NCBI Taxonomy" id="106004"/>
    <lineage>
        <taxon>Eukaryota</taxon>
        <taxon>Fungi</taxon>
        <taxon>Dikarya</taxon>
        <taxon>Basidiomycota</taxon>
        <taxon>Pucciniomycotina</taxon>
        <taxon>Microbotryomycetes</taxon>
        <taxon>Leucosporidiales</taxon>
        <taxon>Leucosporidium</taxon>
    </lineage>
</organism>
<accession>A0A1Y2G1C3</accession>
<feature type="compositionally biased region" description="Basic and acidic residues" evidence="2">
    <location>
        <begin position="432"/>
        <end position="441"/>
    </location>
</feature>
<evidence type="ECO:0000259" key="3">
    <source>
        <dbReference type="Pfam" id="PF06588"/>
    </source>
</evidence>
<feature type="region of interest" description="Disordered" evidence="2">
    <location>
        <begin position="360"/>
        <end position="407"/>
    </location>
</feature>
<dbReference type="PANTHER" id="PTHR15526">
    <property type="entry name" value="MUSKELIN"/>
    <property type="match status" value="1"/>
</dbReference>
<feature type="region of interest" description="Disordered" evidence="2">
    <location>
        <begin position="427"/>
        <end position="529"/>
    </location>
</feature>
<dbReference type="Pfam" id="PF06588">
    <property type="entry name" value="Muskelin_N"/>
    <property type="match status" value="1"/>
</dbReference>
<dbReference type="GO" id="GO:0005737">
    <property type="term" value="C:cytoplasm"/>
    <property type="evidence" value="ECO:0007669"/>
    <property type="project" value="TreeGrafter"/>
</dbReference>
<feature type="compositionally biased region" description="Gly residues" evidence="2">
    <location>
        <begin position="940"/>
        <end position="949"/>
    </location>
</feature>
<dbReference type="Proteomes" id="UP000193467">
    <property type="component" value="Unassembled WGS sequence"/>
</dbReference>
<feature type="compositionally biased region" description="Polar residues" evidence="2">
    <location>
        <begin position="40"/>
        <end position="53"/>
    </location>
</feature>
<name>A0A1Y2G1C3_9BASI</name>
<dbReference type="Gene3D" id="2.60.120.260">
    <property type="entry name" value="Galactose-binding domain-like"/>
    <property type="match status" value="1"/>
</dbReference>
<proteinExistence type="predicted"/>
<dbReference type="InParanoid" id="A0A1Y2G1C3"/>
<dbReference type="PANTHER" id="PTHR15526:SF5">
    <property type="entry name" value="MUSKELIN"/>
    <property type="match status" value="1"/>
</dbReference>
<keyword evidence="5" id="KW-1185">Reference proteome</keyword>
<protein>
    <submittedName>
        <fullName evidence="4">Muskelin N-terminus-domain-containing protein</fullName>
    </submittedName>
</protein>
<evidence type="ECO:0000256" key="1">
    <source>
        <dbReference type="ARBA" id="ARBA00022737"/>
    </source>
</evidence>
<feature type="compositionally biased region" description="Low complexity" evidence="2">
    <location>
        <begin position="64"/>
        <end position="77"/>
    </location>
</feature>
<feature type="region of interest" description="Disordered" evidence="2">
    <location>
        <begin position="1"/>
        <end position="87"/>
    </location>
</feature>